<reference evidence="16" key="1">
    <citation type="submission" date="2020-11" db="EMBL/GenBank/DDBJ databases">
        <authorList>
            <person name="Tran Van P."/>
        </authorList>
    </citation>
    <scope>NUCLEOTIDE SEQUENCE</scope>
</reference>
<dbReference type="InterPro" id="IPR031919">
    <property type="entry name" value="Fucosidase_C"/>
</dbReference>
<evidence type="ECO:0000256" key="8">
    <source>
        <dbReference type="ARBA" id="ARBA00023180"/>
    </source>
</evidence>
<dbReference type="PIRSF" id="PIRSF001092">
    <property type="entry name" value="Alpha-L-fucosidase"/>
    <property type="match status" value="1"/>
</dbReference>
<gene>
    <name evidence="16" type="ORF">TPSB3V08_LOCUS9139</name>
</gene>
<dbReference type="Gene3D" id="2.60.40.1180">
    <property type="entry name" value="Golgi alpha-mannosidase II"/>
    <property type="match status" value="1"/>
</dbReference>
<sequence>MFVLTHAQFYQTTNVSNFVTFMNDNYPPGFTYQNFGKEFTAEFFEPNDWANLFQLSGARYVVFTAKHHEGYTMWPSKYSFSWNAKDVGPKRDLVGELASAVRNKTDLKFGLYHSLFEWFHPLYVQDKANGYKTQYFVGNKTMPELYELVNTYKPEIVWSDGPMDGKYTYWNSTQFIAWLYNNSPVKDTVVVNDRWGKGLKCKHGDFYTCRDHYNPGHLLPYKWENCDTVDKNSWAFRRNAKLEDYHTIQELLSRFISTVSCGVAYVVKPVNVTGNFLLNVAPTKYGVITPIYEERFSQLGAWLAINGESIYATTAWTSQSDNLASGVWYTHSIIIIHSIIFSLTSLKYTQKKSNSVVYAIVLNWPKNGLLLLGSPTLVPESAITLLGYTGNLQWNETGNGIKIQFPDRESVKRAQDVTHGPRVVHSTFRHRIAYRNIPCIFWFNPPTLTLETALSFYS</sequence>
<dbReference type="InterPro" id="IPR017853">
    <property type="entry name" value="GH"/>
</dbReference>
<evidence type="ECO:0000256" key="4">
    <source>
        <dbReference type="ARBA" id="ARBA00007951"/>
    </source>
</evidence>
<dbReference type="AlphaFoldDB" id="A0A7R9DI08"/>
<dbReference type="SMART" id="SM00812">
    <property type="entry name" value="Alpha_L_fucos"/>
    <property type="match status" value="1"/>
</dbReference>
<dbReference type="InterPro" id="IPR000933">
    <property type="entry name" value="Glyco_hydro_29"/>
</dbReference>
<feature type="site" description="May be important for catalysis" evidence="13">
    <location>
        <position position="226"/>
    </location>
</feature>
<dbReference type="PANTHER" id="PTHR10030">
    <property type="entry name" value="ALPHA-L-FUCOSIDASE"/>
    <property type="match status" value="1"/>
</dbReference>
<evidence type="ECO:0000256" key="12">
    <source>
        <dbReference type="PIRNR" id="PIRNR001092"/>
    </source>
</evidence>
<keyword evidence="9 12" id="KW-0326">Glycosidase</keyword>
<evidence type="ECO:0000256" key="2">
    <source>
        <dbReference type="ARBA" id="ARBA00000419"/>
    </source>
</evidence>
<keyword evidence="7 12" id="KW-0378">Hydrolase</keyword>
<dbReference type="InterPro" id="IPR016286">
    <property type="entry name" value="FUC_metazoa-typ"/>
</dbReference>
<evidence type="ECO:0000256" key="9">
    <source>
        <dbReference type="ARBA" id="ARBA00023295"/>
    </source>
</evidence>
<dbReference type="FunFam" id="3.20.20.80:FF:000027">
    <property type="entry name" value="Alpha-L-fucosidase"/>
    <property type="match status" value="1"/>
</dbReference>
<dbReference type="InterPro" id="IPR013780">
    <property type="entry name" value="Glyco_hydro_b"/>
</dbReference>
<evidence type="ECO:0000256" key="11">
    <source>
        <dbReference type="ARBA" id="ARBA00081661"/>
    </source>
</evidence>
<name>A0A7R9DI08_TIMPO</name>
<accession>A0A7R9DI08</accession>
<comment type="similarity">
    <text evidence="4 12">Belongs to the glycosyl hydrolase 29 family.</text>
</comment>
<evidence type="ECO:0000256" key="6">
    <source>
        <dbReference type="ARBA" id="ARBA00022729"/>
    </source>
</evidence>
<dbReference type="PROSITE" id="PS00385">
    <property type="entry name" value="ALPHA_L_FUCOSIDASE"/>
    <property type="match status" value="1"/>
</dbReference>
<evidence type="ECO:0000256" key="7">
    <source>
        <dbReference type="ARBA" id="ARBA00022801"/>
    </source>
</evidence>
<dbReference type="PRINTS" id="PR00741">
    <property type="entry name" value="GLHYDRLASE29"/>
</dbReference>
<comment type="catalytic activity">
    <reaction evidence="1">
        <text>a neolactoside IV(2)-alpha-Fuc-nLc4Cer(d18:1(4E)) + H2O = a neolactoside nLc4Cer(d18:1(4E)) + L-fucose</text>
        <dbReference type="Rhea" id="RHEA:48224"/>
        <dbReference type="ChEBI" id="CHEBI:2181"/>
        <dbReference type="ChEBI" id="CHEBI:15377"/>
        <dbReference type="ChEBI" id="CHEBI:17006"/>
        <dbReference type="ChEBI" id="CHEBI:28691"/>
    </reaction>
    <physiologicalReaction direction="left-to-right" evidence="1">
        <dbReference type="Rhea" id="RHEA:48225"/>
    </physiologicalReaction>
</comment>
<feature type="domain" description="Glycoside hydrolase family 29 N-terminal" evidence="14">
    <location>
        <begin position="14"/>
        <end position="308"/>
    </location>
</feature>
<evidence type="ECO:0000259" key="14">
    <source>
        <dbReference type="Pfam" id="PF01120"/>
    </source>
</evidence>
<protein>
    <recommendedName>
        <fullName evidence="10">Putative alpha-L-fucosidase</fullName>
        <ecNumber evidence="5">3.2.1.51</ecNumber>
    </recommendedName>
    <alternativeName>
        <fullName evidence="11">Alpha-L-fucoside fucohydrolase</fullName>
    </alternativeName>
</protein>
<feature type="domain" description="Alpha-L-fucosidase C-terminal" evidence="15">
    <location>
        <begin position="345"/>
        <end position="412"/>
    </location>
</feature>
<keyword evidence="8" id="KW-0325">Glycoprotein</keyword>
<proteinExistence type="inferred from homology"/>
<dbReference type="InterPro" id="IPR018526">
    <property type="entry name" value="Glyco_hydro_29_CS"/>
</dbReference>
<evidence type="ECO:0000313" key="16">
    <source>
        <dbReference type="EMBL" id="CAD7413615.1"/>
    </source>
</evidence>
<keyword evidence="6" id="KW-0732">Signal</keyword>
<comment type="function">
    <text evidence="3">Alpha-L-fucosidase is responsible for hydrolyzing the alpha-1,6-linked fucose joined to the reducing-end N-acetylglucosamine of the carbohydrate moieties of glycoproteins.</text>
</comment>
<dbReference type="Gene3D" id="3.20.20.80">
    <property type="entry name" value="Glycosidases"/>
    <property type="match status" value="1"/>
</dbReference>
<dbReference type="EMBL" id="OD007043">
    <property type="protein sequence ID" value="CAD7413615.1"/>
    <property type="molecule type" value="Genomic_DNA"/>
</dbReference>
<evidence type="ECO:0000256" key="1">
    <source>
        <dbReference type="ARBA" id="ARBA00000321"/>
    </source>
</evidence>
<evidence type="ECO:0000259" key="15">
    <source>
        <dbReference type="Pfam" id="PF16757"/>
    </source>
</evidence>
<dbReference type="Pfam" id="PF01120">
    <property type="entry name" value="Alpha_L_fucos"/>
    <property type="match status" value="1"/>
</dbReference>
<evidence type="ECO:0000256" key="5">
    <source>
        <dbReference type="ARBA" id="ARBA00012662"/>
    </source>
</evidence>
<dbReference type="EC" id="3.2.1.51" evidence="5"/>
<evidence type="ECO:0000256" key="13">
    <source>
        <dbReference type="PIRSR" id="PIRSR001092-1"/>
    </source>
</evidence>
<dbReference type="SUPFAM" id="SSF51445">
    <property type="entry name" value="(Trans)glycosidases"/>
    <property type="match status" value="1"/>
</dbReference>
<dbReference type="GO" id="GO:0016139">
    <property type="term" value="P:glycoside catabolic process"/>
    <property type="evidence" value="ECO:0007669"/>
    <property type="project" value="TreeGrafter"/>
</dbReference>
<dbReference type="GO" id="GO:0005764">
    <property type="term" value="C:lysosome"/>
    <property type="evidence" value="ECO:0007669"/>
    <property type="project" value="TreeGrafter"/>
</dbReference>
<dbReference type="GO" id="GO:0004560">
    <property type="term" value="F:alpha-L-fucosidase activity"/>
    <property type="evidence" value="ECO:0007669"/>
    <property type="project" value="UniProtKB-EC"/>
</dbReference>
<dbReference type="PANTHER" id="PTHR10030:SF37">
    <property type="entry name" value="ALPHA-L-FUCOSIDASE-RELATED"/>
    <property type="match status" value="1"/>
</dbReference>
<dbReference type="Pfam" id="PF16757">
    <property type="entry name" value="Fucosidase_C"/>
    <property type="match status" value="1"/>
</dbReference>
<evidence type="ECO:0000256" key="3">
    <source>
        <dbReference type="ARBA" id="ARBA00004071"/>
    </source>
</evidence>
<dbReference type="InterPro" id="IPR057739">
    <property type="entry name" value="Glyco_hydro_29_N"/>
</dbReference>
<evidence type="ECO:0000256" key="10">
    <source>
        <dbReference type="ARBA" id="ARBA00074133"/>
    </source>
</evidence>
<comment type="catalytic activity">
    <reaction evidence="2">
        <text>a neolactoside IV(2)-alpha-Fuc-nLc4Cer(d18:0) + H2O = a neolactoside nLc4Cer(d18:0) + L-fucose</text>
        <dbReference type="Rhea" id="RHEA:49308"/>
        <dbReference type="ChEBI" id="CHEBI:2181"/>
        <dbReference type="ChEBI" id="CHEBI:15377"/>
        <dbReference type="ChEBI" id="CHEBI:91119"/>
        <dbReference type="ChEBI" id="CHEBI:91121"/>
    </reaction>
    <physiologicalReaction direction="left-to-right" evidence="2">
        <dbReference type="Rhea" id="RHEA:49309"/>
    </physiologicalReaction>
</comment>
<dbReference type="GO" id="GO:0006004">
    <property type="term" value="P:fucose metabolic process"/>
    <property type="evidence" value="ECO:0007669"/>
    <property type="project" value="InterPro"/>
</dbReference>
<organism evidence="16">
    <name type="scientific">Timema poppense</name>
    <name type="common">Walking stick</name>
    <dbReference type="NCBI Taxonomy" id="170557"/>
    <lineage>
        <taxon>Eukaryota</taxon>
        <taxon>Metazoa</taxon>
        <taxon>Ecdysozoa</taxon>
        <taxon>Arthropoda</taxon>
        <taxon>Hexapoda</taxon>
        <taxon>Insecta</taxon>
        <taxon>Pterygota</taxon>
        <taxon>Neoptera</taxon>
        <taxon>Polyneoptera</taxon>
        <taxon>Phasmatodea</taxon>
        <taxon>Timematodea</taxon>
        <taxon>Timematoidea</taxon>
        <taxon>Timematidae</taxon>
        <taxon>Timema</taxon>
    </lineage>
</organism>